<sequence>MSEQVKRANRRQSLNAMLRVEGFDVVVVCTGTEHQASFWQARLERGGSTIVPKGATVLCVHEDWNGGAGNGLGTLYAWRKACALAKAKGRGDLAAELAAGTVAAAVYHTAGKGTRLAPLPGAENNNKPGVKLPVVAPLGASGAAVPLTILESVVKQTGVYAASRKGRLSVFWGDQIFIPTLPATYDAPRAHADILCMLAPMPDAKTWKDRGLEKYGLVAVGKSGAACQIEKVDHGTAVAMTESLGGISDVGTSLGSFSVTAALLEALTAEFAKELDAKRGCFDSDPHWWMPMTLPLDAYVALMAKKGIDAVASTAHHGRVRAMLQRFDDGGKHLLGPVLGPVDVGGDAYWWDYGQLKLYLRNALRLVEDGVEAGAMREFLNAPRPCVAPDGSSLVVDDKSCLSDVRVAAGTCHKSVAAAVTAGTVELDGAVLVNVTAASVVAAPGAIAYNVVEDGPLVLEAGEVVTDVFMEDGTKHRQRSTTAVDGGKAWKEAVEGNKFSFEQVYKMNLATDVSKTADLAAAAHADLAAVLLAKNLAVQ</sequence>
<gene>
    <name evidence="1" type="ORF">SO694_00083172</name>
</gene>
<reference evidence="1 2" key="1">
    <citation type="submission" date="2024-03" db="EMBL/GenBank/DDBJ databases">
        <title>Aureococcus anophagefferens CCMP1851 and Kratosvirus quantuckense: Draft genome of a second virus-susceptible host strain in the model system.</title>
        <authorList>
            <person name="Chase E."/>
            <person name="Truchon A.R."/>
            <person name="Schepens W."/>
            <person name="Wilhelm S.W."/>
        </authorList>
    </citation>
    <scope>NUCLEOTIDE SEQUENCE [LARGE SCALE GENOMIC DNA]</scope>
    <source>
        <strain evidence="1 2">CCMP1851</strain>
    </source>
</reference>
<name>A0ABR1FJC4_AURAN</name>
<proteinExistence type="predicted"/>
<dbReference type="Proteomes" id="UP001363151">
    <property type="component" value="Unassembled WGS sequence"/>
</dbReference>
<comment type="caution">
    <text evidence="1">The sequence shown here is derived from an EMBL/GenBank/DDBJ whole genome shotgun (WGS) entry which is preliminary data.</text>
</comment>
<evidence type="ECO:0000313" key="2">
    <source>
        <dbReference type="Proteomes" id="UP001363151"/>
    </source>
</evidence>
<protein>
    <submittedName>
        <fullName evidence="1">Uncharacterized protein</fullName>
    </submittedName>
</protein>
<dbReference type="EMBL" id="JBBJCI010000372">
    <property type="protein sequence ID" value="KAK7231956.1"/>
    <property type="molecule type" value="Genomic_DNA"/>
</dbReference>
<organism evidence="1 2">
    <name type="scientific">Aureococcus anophagefferens</name>
    <name type="common">Harmful bloom alga</name>
    <dbReference type="NCBI Taxonomy" id="44056"/>
    <lineage>
        <taxon>Eukaryota</taxon>
        <taxon>Sar</taxon>
        <taxon>Stramenopiles</taxon>
        <taxon>Ochrophyta</taxon>
        <taxon>Pelagophyceae</taxon>
        <taxon>Pelagomonadales</taxon>
        <taxon>Pelagomonadaceae</taxon>
        <taxon>Aureococcus</taxon>
    </lineage>
</organism>
<evidence type="ECO:0000313" key="1">
    <source>
        <dbReference type="EMBL" id="KAK7231956.1"/>
    </source>
</evidence>
<accession>A0ABR1FJC4</accession>
<keyword evidence="2" id="KW-1185">Reference proteome</keyword>